<sequence>MDGGSVGGSRTGSIVGDDAGDSADRLALLWGPEVATVSLSRFSGPLPDPETLRAYEEIHPDLLPTVLEMARASTIGRAANLERMSKAESFGVVASAATTPVIAVGGLTFAGVLIANGHDVSALLTAVPAVLISVGKIVSAFRGRRSDDADPDAL</sequence>
<feature type="transmembrane region" description="Helical" evidence="1">
    <location>
        <begin position="120"/>
        <end position="138"/>
    </location>
</feature>
<proteinExistence type="predicted"/>
<evidence type="ECO:0000313" key="2">
    <source>
        <dbReference type="EMBL" id="GAA2013619.1"/>
    </source>
</evidence>
<evidence type="ECO:0000313" key="3">
    <source>
        <dbReference type="Proteomes" id="UP001500755"/>
    </source>
</evidence>
<name>A0ABN2TLF4_9MICO</name>
<keyword evidence="3" id="KW-1185">Reference proteome</keyword>
<dbReference type="Proteomes" id="UP001500755">
    <property type="component" value="Unassembled WGS sequence"/>
</dbReference>
<dbReference type="RefSeq" id="WP_344310464.1">
    <property type="nucleotide sequence ID" value="NZ_BAAANO010000031.1"/>
</dbReference>
<feature type="transmembrane region" description="Helical" evidence="1">
    <location>
        <begin position="90"/>
        <end position="114"/>
    </location>
</feature>
<organism evidence="2 3">
    <name type="scientific">Brevibacterium samyangense</name>
    <dbReference type="NCBI Taxonomy" id="366888"/>
    <lineage>
        <taxon>Bacteria</taxon>
        <taxon>Bacillati</taxon>
        <taxon>Actinomycetota</taxon>
        <taxon>Actinomycetes</taxon>
        <taxon>Micrococcales</taxon>
        <taxon>Brevibacteriaceae</taxon>
        <taxon>Brevibacterium</taxon>
    </lineage>
</organism>
<dbReference type="EMBL" id="BAAANO010000031">
    <property type="protein sequence ID" value="GAA2013619.1"/>
    <property type="molecule type" value="Genomic_DNA"/>
</dbReference>
<evidence type="ECO:0008006" key="4">
    <source>
        <dbReference type="Google" id="ProtNLM"/>
    </source>
</evidence>
<gene>
    <name evidence="2" type="ORF">GCM10009755_26610</name>
</gene>
<reference evidence="2 3" key="1">
    <citation type="journal article" date="2019" name="Int. J. Syst. Evol. Microbiol.">
        <title>The Global Catalogue of Microorganisms (GCM) 10K type strain sequencing project: providing services to taxonomists for standard genome sequencing and annotation.</title>
        <authorList>
            <consortium name="The Broad Institute Genomics Platform"/>
            <consortium name="The Broad Institute Genome Sequencing Center for Infectious Disease"/>
            <person name="Wu L."/>
            <person name="Ma J."/>
        </authorList>
    </citation>
    <scope>NUCLEOTIDE SEQUENCE [LARGE SCALE GENOMIC DNA]</scope>
    <source>
        <strain evidence="2 3">JCM 14546</strain>
    </source>
</reference>
<keyword evidence="1" id="KW-0472">Membrane</keyword>
<comment type="caution">
    <text evidence="2">The sequence shown here is derived from an EMBL/GenBank/DDBJ whole genome shotgun (WGS) entry which is preliminary data.</text>
</comment>
<keyword evidence="1" id="KW-0812">Transmembrane</keyword>
<keyword evidence="1" id="KW-1133">Transmembrane helix</keyword>
<protein>
    <recommendedName>
        <fullName evidence="4">DUF2335 domain-containing protein</fullName>
    </recommendedName>
</protein>
<accession>A0ABN2TLF4</accession>
<evidence type="ECO:0000256" key="1">
    <source>
        <dbReference type="SAM" id="Phobius"/>
    </source>
</evidence>